<dbReference type="PANTHER" id="PTHR43335:SF4">
    <property type="entry name" value="ABC TRANSPORTER, ATP-BINDING PROTEIN"/>
    <property type="match status" value="1"/>
</dbReference>
<gene>
    <name evidence="6" type="ORF">SAMN04488128_1011889</name>
</gene>
<dbReference type="Gene3D" id="3.40.50.300">
    <property type="entry name" value="P-loop containing nucleotide triphosphate hydrolases"/>
    <property type="match status" value="1"/>
</dbReference>
<evidence type="ECO:0000259" key="5">
    <source>
        <dbReference type="PROSITE" id="PS50893"/>
    </source>
</evidence>
<evidence type="ECO:0000256" key="2">
    <source>
        <dbReference type="ARBA" id="ARBA00022448"/>
    </source>
</evidence>
<keyword evidence="3" id="KW-0547">Nucleotide-binding</keyword>
<dbReference type="Pfam" id="PF00005">
    <property type="entry name" value="ABC_tran"/>
    <property type="match status" value="1"/>
</dbReference>
<keyword evidence="2" id="KW-0813">Transport</keyword>
<dbReference type="InterPro" id="IPR027417">
    <property type="entry name" value="P-loop_NTPase"/>
</dbReference>
<dbReference type="SMART" id="SM00382">
    <property type="entry name" value="AAA"/>
    <property type="match status" value="1"/>
</dbReference>
<dbReference type="EMBL" id="FUWZ01000001">
    <property type="protein sequence ID" value="SJZ85970.1"/>
    <property type="molecule type" value="Genomic_DNA"/>
</dbReference>
<dbReference type="PROSITE" id="PS50893">
    <property type="entry name" value="ABC_TRANSPORTER_2"/>
    <property type="match status" value="1"/>
</dbReference>
<dbReference type="InterPro" id="IPR003439">
    <property type="entry name" value="ABC_transporter-like_ATP-bd"/>
</dbReference>
<comment type="similarity">
    <text evidence="1">Belongs to the ABC transporter superfamily.</text>
</comment>
<evidence type="ECO:0000256" key="4">
    <source>
        <dbReference type="ARBA" id="ARBA00022840"/>
    </source>
</evidence>
<dbReference type="GO" id="GO:0005524">
    <property type="term" value="F:ATP binding"/>
    <property type="evidence" value="ECO:0007669"/>
    <property type="project" value="UniProtKB-KW"/>
</dbReference>
<name>A0A1T4P2Y7_9BACT</name>
<dbReference type="GO" id="GO:0016887">
    <property type="term" value="F:ATP hydrolysis activity"/>
    <property type="evidence" value="ECO:0007669"/>
    <property type="project" value="InterPro"/>
</dbReference>
<dbReference type="PROSITE" id="PS00211">
    <property type="entry name" value="ABC_TRANSPORTER_1"/>
    <property type="match status" value="1"/>
</dbReference>
<dbReference type="Proteomes" id="UP000190367">
    <property type="component" value="Unassembled WGS sequence"/>
</dbReference>
<evidence type="ECO:0000256" key="3">
    <source>
        <dbReference type="ARBA" id="ARBA00022741"/>
    </source>
</evidence>
<dbReference type="InterPro" id="IPR003593">
    <property type="entry name" value="AAA+_ATPase"/>
</dbReference>
<organism evidence="6 7">
    <name type="scientific">Chitinophaga eiseniae</name>
    <dbReference type="NCBI Taxonomy" id="634771"/>
    <lineage>
        <taxon>Bacteria</taxon>
        <taxon>Pseudomonadati</taxon>
        <taxon>Bacteroidota</taxon>
        <taxon>Chitinophagia</taxon>
        <taxon>Chitinophagales</taxon>
        <taxon>Chitinophagaceae</taxon>
        <taxon>Chitinophaga</taxon>
    </lineage>
</organism>
<proteinExistence type="inferred from homology"/>
<feature type="domain" description="ABC transporter" evidence="5">
    <location>
        <begin position="5"/>
        <end position="233"/>
    </location>
</feature>
<protein>
    <submittedName>
        <fullName evidence="6">ABC-2 type transport system ATP-binding protein</fullName>
    </submittedName>
</protein>
<reference evidence="7" key="1">
    <citation type="submission" date="2017-02" db="EMBL/GenBank/DDBJ databases">
        <authorList>
            <person name="Varghese N."/>
            <person name="Submissions S."/>
        </authorList>
    </citation>
    <scope>NUCLEOTIDE SEQUENCE [LARGE SCALE GENOMIC DNA]</scope>
    <source>
        <strain evidence="7">DSM 22224</strain>
    </source>
</reference>
<dbReference type="AlphaFoldDB" id="A0A1T4P2Y7"/>
<dbReference type="InterPro" id="IPR017871">
    <property type="entry name" value="ABC_transporter-like_CS"/>
</dbReference>
<keyword evidence="4 6" id="KW-0067">ATP-binding</keyword>
<dbReference type="RefSeq" id="WP_078668448.1">
    <property type="nucleotide sequence ID" value="NZ_FUWZ01000001.1"/>
</dbReference>
<dbReference type="STRING" id="634771.SAMN04488128_1011889"/>
<dbReference type="SUPFAM" id="SSF52540">
    <property type="entry name" value="P-loop containing nucleoside triphosphate hydrolases"/>
    <property type="match status" value="1"/>
</dbReference>
<dbReference type="OrthoDB" id="9785229at2"/>
<evidence type="ECO:0000256" key="1">
    <source>
        <dbReference type="ARBA" id="ARBA00005417"/>
    </source>
</evidence>
<evidence type="ECO:0000313" key="7">
    <source>
        <dbReference type="Proteomes" id="UP000190367"/>
    </source>
</evidence>
<sequence length="302" mass="33152">MDYCIEVADLAYQFRDGTPVLRNIALRVPQGAIYGFLGPNGAGKTTTLRLITGLLRMQTGAVRMLGQSFREHRLEVLRQTGCLIESPAIYEHLSAVENLLVLQRIYQCPKSDMMEVLQTVGLAAVASKKAGQFSLGMKQRLALAMAMLHRPKLLILDEPTNGLDPNGIIEMRELLKKINREQGTSILISSHLLPEVERLATHIGVISQGRMVFEGSLEQLSGLRQQVRGYLLDTTNNAAALELLVARNVQVVADAGRIQVPALPVAAIAELNSHLVQRGIGVFGIQPVKNDLETIFMDLIQS</sequence>
<evidence type="ECO:0000313" key="6">
    <source>
        <dbReference type="EMBL" id="SJZ85970.1"/>
    </source>
</evidence>
<accession>A0A1T4P2Y7</accession>
<keyword evidence="7" id="KW-1185">Reference proteome</keyword>
<dbReference type="PANTHER" id="PTHR43335">
    <property type="entry name" value="ABC TRANSPORTER, ATP-BINDING PROTEIN"/>
    <property type="match status" value="1"/>
</dbReference>